<feature type="signal peptide" evidence="1">
    <location>
        <begin position="1"/>
        <end position="19"/>
    </location>
</feature>
<dbReference type="RefSeq" id="WP_133472602.1">
    <property type="nucleotide sequence ID" value="NZ_SNWP01000010.1"/>
</dbReference>
<sequence length="317" mass="33791">MKKKLLFLSLVMAFTSVQARSFSDTASTELPFNLSTASGTIMGSLMLPVSNGKIPVVLLIAGSGPTDRNGNNPMMKNESLHMLAKGLASKGIASVRYDKRGIAASAAAGKQEADLRFDDYIQDVVAWIDILKKDLRFSKVVVAGHSEGSLIGMIAAAGRVDGFVSIAGAGKAADRILKDQLAAQPAMVKDPSYTIIDSLVKGKTVQDVSPMLYTLFRPSVQPYMISWFKYNPVTEIAKLTMPVLIVQGTSDLQITTADAEALAAAKAGSKLALIQNMNHVLKTIQGGQTENAASYSNPSLPVNEELVKLIADFVLSK</sequence>
<keyword evidence="4" id="KW-1185">Reference proteome</keyword>
<dbReference type="PANTHER" id="PTHR43265:SF1">
    <property type="entry name" value="ESTERASE ESTD"/>
    <property type="match status" value="1"/>
</dbReference>
<dbReference type="OrthoDB" id="9809549at2"/>
<feature type="domain" description="Serine aminopeptidase S33" evidence="2">
    <location>
        <begin position="81"/>
        <end position="176"/>
    </location>
</feature>
<evidence type="ECO:0000313" key="4">
    <source>
        <dbReference type="Proteomes" id="UP000295741"/>
    </source>
</evidence>
<reference evidence="3 4" key="1">
    <citation type="submission" date="2019-03" db="EMBL/GenBank/DDBJ databases">
        <title>Genomic Encyclopedia of Archaeal and Bacterial Type Strains, Phase II (KMG-II): from individual species to whole genera.</title>
        <authorList>
            <person name="Goeker M."/>
        </authorList>
    </citation>
    <scope>NUCLEOTIDE SEQUENCE [LARGE SCALE GENOMIC DNA]</scope>
    <source>
        <strain evidence="3 4">DSM 28323</strain>
    </source>
</reference>
<dbReference type="Pfam" id="PF12146">
    <property type="entry name" value="Hydrolase_4"/>
    <property type="match status" value="1"/>
</dbReference>
<evidence type="ECO:0000313" key="3">
    <source>
        <dbReference type="EMBL" id="TDO28035.1"/>
    </source>
</evidence>
<dbReference type="GO" id="GO:0052689">
    <property type="term" value="F:carboxylic ester hydrolase activity"/>
    <property type="evidence" value="ECO:0007669"/>
    <property type="project" value="TreeGrafter"/>
</dbReference>
<protein>
    <recommendedName>
        <fullName evidence="2">Serine aminopeptidase S33 domain-containing protein</fullName>
    </recommendedName>
</protein>
<organism evidence="3 4">
    <name type="scientific">Sediminibacterium goheungense</name>
    <dbReference type="NCBI Taxonomy" id="1086393"/>
    <lineage>
        <taxon>Bacteria</taxon>
        <taxon>Pseudomonadati</taxon>
        <taxon>Bacteroidota</taxon>
        <taxon>Chitinophagia</taxon>
        <taxon>Chitinophagales</taxon>
        <taxon>Chitinophagaceae</taxon>
        <taxon>Sediminibacterium</taxon>
    </lineage>
</organism>
<dbReference type="Proteomes" id="UP000295741">
    <property type="component" value="Unassembled WGS sequence"/>
</dbReference>
<dbReference type="PANTHER" id="PTHR43265">
    <property type="entry name" value="ESTERASE ESTD"/>
    <property type="match status" value="1"/>
</dbReference>
<comment type="caution">
    <text evidence="3">The sequence shown here is derived from an EMBL/GenBank/DDBJ whole genome shotgun (WGS) entry which is preliminary data.</text>
</comment>
<gene>
    <name evidence="3" type="ORF">BC659_0093</name>
</gene>
<evidence type="ECO:0000256" key="1">
    <source>
        <dbReference type="SAM" id="SignalP"/>
    </source>
</evidence>
<evidence type="ECO:0000259" key="2">
    <source>
        <dbReference type="Pfam" id="PF12146"/>
    </source>
</evidence>
<dbReference type="SUPFAM" id="SSF53474">
    <property type="entry name" value="alpha/beta-Hydrolases"/>
    <property type="match status" value="1"/>
</dbReference>
<dbReference type="InterPro" id="IPR022742">
    <property type="entry name" value="Hydrolase_4"/>
</dbReference>
<proteinExistence type="predicted"/>
<keyword evidence="1" id="KW-0732">Signal</keyword>
<dbReference type="AlphaFoldDB" id="A0A4R6J1K0"/>
<name>A0A4R6J1K0_9BACT</name>
<feature type="chain" id="PRO_5020756541" description="Serine aminopeptidase S33 domain-containing protein" evidence="1">
    <location>
        <begin position="20"/>
        <end position="317"/>
    </location>
</feature>
<accession>A0A4R6J1K0</accession>
<dbReference type="InterPro" id="IPR029058">
    <property type="entry name" value="AB_hydrolase_fold"/>
</dbReference>
<dbReference type="Gene3D" id="3.40.50.1820">
    <property type="entry name" value="alpha/beta hydrolase"/>
    <property type="match status" value="1"/>
</dbReference>
<dbReference type="InterPro" id="IPR053145">
    <property type="entry name" value="AB_hydrolase_Est10"/>
</dbReference>
<dbReference type="EMBL" id="SNWP01000010">
    <property type="protein sequence ID" value="TDO28035.1"/>
    <property type="molecule type" value="Genomic_DNA"/>
</dbReference>